<feature type="domain" description="RRM" evidence="5">
    <location>
        <begin position="113"/>
        <end position="190"/>
    </location>
</feature>
<feature type="compositionally biased region" description="Gly residues" evidence="4">
    <location>
        <begin position="242"/>
        <end position="258"/>
    </location>
</feature>
<dbReference type="InterPro" id="IPR000504">
    <property type="entry name" value="RRM_dom"/>
</dbReference>
<dbReference type="GO" id="GO:0003723">
    <property type="term" value="F:RNA binding"/>
    <property type="evidence" value="ECO:0007669"/>
    <property type="project" value="UniProtKB-UniRule"/>
</dbReference>
<dbReference type="KEGG" id="lsm:121118686"/>
<evidence type="ECO:0000256" key="4">
    <source>
        <dbReference type="SAM" id="MobiDB-lite"/>
    </source>
</evidence>
<organism evidence="6">
    <name type="scientific">Lepeophtheirus salmonis</name>
    <name type="common">Salmon louse</name>
    <name type="synonym">Caligus salmonis</name>
    <dbReference type="NCBI Taxonomy" id="72036"/>
    <lineage>
        <taxon>Eukaryota</taxon>
        <taxon>Metazoa</taxon>
        <taxon>Ecdysozoa</taxon>
        <taxon>Arthropoda</taxon>
        <taxon>Crustacea</taxon>
        <taxon>Multicrustacea</taxon>
        <taxon>Hexanauplia</taxon>
        <taxon>Copepoda</taxon>
        <taxon>Siphonostomatoida</taxon>
        <taxon>Caligidae</taxon>
        <taxon>Lepeophtheirus</taxon>
    </lineage>
</organism>
<keyword evidence="2 3" id="KW-0694">RNA-binding</keyword>
<name>A0A0K2U063_LEPSM</name>
<feature type="compositionally biased region" description="Gly residues" evidence="4">
    <location>
        <begin position="201"/>
        <end position="221"/>
    </location>
</feature>
<reference evidence="6" key="1">
    <citation type="submission" date="2014-05" db="EMBL/GenBank/DDBJ databases">
        <authorList>
            <person name="Chronopoulou M."/>
        </authorList>
    </citation>
    <scope>NUCLEOTIDE SEQUENCE</scope>
    <source>
        <tissue evidence="6">Whole organism</tissue>
    </source>
</reference>
<dbReference type="OrthoDB" id="431068at2759"/>
<dbReference type="Gene3D" id="3.30.70.330">
    <property type="match status" value="3"/>
</dbReference>
<dbReference type="RefSeq" id="XP_040569208.1">
    <property type="nucleotide sequence ID" value="XM_040713274.2"/>
</dbReference>
<feature type="region of interest" description="Disordered" evidence="4">
    <location>
        <begin position="201"/>
        <end position="272"/>
    </location>
</feature>
<evidence type="ECO:0000313" key="6">
    <source>
        <dbReference type="EMBL" id="CDW31026.1"/>
    </source>
</evidence>
<dbReference type="PROSITE" id="PS50102">
    <property type="entry name" value="RRM"/>
    <property type="match status" value="3"/>
</dbReference>
<evidence type="ECO:0000259" key="5">
    <source>
        <dbReference type="PROSITE" id="PS50102"/>
    </source>
</evidence>
<evidence type="ECO:0000256" key="1">
    <source>
        <dbReference type="ARBA" id="ARBA00022737"/>
    </source>
</evidence>
<dbReference type="Pfam" id="PF00076">
    <property type="entry name" value="RRM_1"/>
    <property type="match status" value="3"/>
</dbReference>
<dbReference type="PANTHER" id="PTHR13976">
    <property type="entry name" value="HETEROGENEOUS NUCLEAR RIBONUCLEOPROTEIN-RELATED"/>
    <property type="match status" value="1"/>
</dbReference>
<accession>A0A0K2U063</accession>
<dbReference type="AlphaFoldDB" id="A0A0K2U063"/>
<dbReference type="CDD" id="cd12503">
    <property type="entry name" value="RRM1_hnRNPH_GRSF1_like"/>
    <property type="match status" value="1"/>
</dbReference>
<feature type="domain" description="RRM" evidence="5">
    <location>
        <begin position="12"/>
        <end position="91"/>
    </location>
</feature>
<dbReference type="InterPro" id="IPR050666">
    <property type="entry name" value="ESRP"/>
</dbReference>
<dbReference type="GeneID" id="121118686"/>
<sequence>MTDSTKEEENKCIVRVRGLPWSTTAEEIASFFSECEMEKGNESIHLTMTREGRPSGEAYIELASEEDVEKALKLDRQTMGKRYIEVFKAKQSEMEWVLYRSGANSSSEKNSDNVVRLRGLPFDCTRDDIFKFFEGLDIVNDGILLTSDCQGRSSGEAFVQFSNGANVDRALKKNKQSIGHRYIEIFRSSMMEAERHQYGYGGGGGGGNGGGGPISGGGRGGMRFPNGRRSRPGPYDRPGPPRGGGSNMGGRGGGGGYGFAMDRDRMGGPRQFRGGYNDDGYFGFGRGGRHGGMMDGFGGFGGGTIGGAPLPGGPPRYVVHMRGLPFRVTKSDIAEWFSPVVDPIDVYIIYNYAGKAAGEADVFFASEEDARKAMTKDRQNMQHRYVELFYDGPSGGRGDGGNMSNMHMGYRSEPVLPTGFSSSMSSNNGYSTY</sequence>
<protein>
    <recommendedName>
        <fullName evidence="5">RRM domain-containing protein</fullName>
    </recommendedName>
</protein>
<evidence type="ECO:0000256" key="2">
    <source>
        <dbReference type="ARBA" id="ARBA00022884"/>
    </source>
</evidence>
<dbReference type="InterPro" id="IPR012677">
    <property type="entry name" value="Nucleotide-bd_a/b_plait_sf"/>
</dbReference>
<keyword evidence="1" id="KW-0677">Repeat</keyword>
<proteinExistence type="predicted"/>
<evidence type="ECO:0000256" key="3">
    <source>
        <dbReference type="PROSITE-ProRule" id="PRU00176"/>
    </source>
</evidence>
<feature type="domain" description="RRM" evidence="5">
    <location>
        <begin position="317"/>
        <end position="393"/>
    </location>
</feature>
<dbReference type="SUPFAM" id="SSF54928">
    <property type="entry name" value="RNA-binding domain, RBD"/>
    <property type="match status" value="3"/>
</dbReference>
<dbReference type="EMBL" id="HACA01013665">
    <property type="protein sequence ID" value="CDW31026.1"/>
    <property type="molecule type" value="Transcribed_RNA"/>
</dbReference>
<dbReference type="InterPro" id="IPR035979">
    <property type="entry name" value="RBD_domain_sf"/>
</dbReference>
<dbReference type="SMART" id="SM00360">
    <property type="entry name" value="RRM"/>
    <property type="match status" value="3"/>
</dbReference>